<dbReference type="AlphaFoldDB" id="A0A142BTV1"/>
<evidence type="ECO:0000313" key="1">
    <source>
        <dbReference type="EMBL" id="AMP41539.1"/>
    </source>
</evidence>
<protein>
    <submittedName>
        <fullName evidence="1">Magnetosome protein Mad31</fullName>
    </submittedName>
</protein>
<proteinExistence type="predicted"/>
<accession>A0A142BTV1</accession>
<reference evidence="1" key="1">
    <citation type="submission" date="2015-12" db="EMBL/GenBank/DDBJ databases">
        <authorList>
            <person name="Shamseldin A."/>
            <person name="Moawad H."/>
            <person name="Abd El-Rahim W.M."/>
            <person name="Sadowsky M.J."/>
        </authorList>
    </citation>
    <scope>NUCLEOTIDE SEQUENCE</scope>
</reference>
<organism evidence="1">
    <name type="scientific">uncultured Nitrospirota bacterium</name>
    <dbReference type="NCBI Taxonomy" id="170969"/>
    <lineage>
        <taxon>Bacteria</taxon>
        <taxon>Pseudomonadati</taxon>
        <taxon>Nitrospirota</taxon>
        <taxon>environmental samples</taxon>
    </lineage>
</organism>
<name>A0A142BTV1_9BACT</name>
<sequence length="241" mass="26026">MTENNMKDFGWFDSLLTLSGTSLPAIKKEVREMLKEYDLRYGSEKSKRHRAYKVSSSLIRQAAFKTAGMGGLTSVPATLPGIGTIGTVLLGSAVDLYYLLRVQIELCYAISVVYETTVDEDELKAITLALLGFSGSTEALKAVAAGTFRRVIDEAAEGYIRNGLTKASSEVAERLIPRLLKNTYKIIPLLGIPLGATINIVSTLTVGRQARNYFAVLSGDELSADAPKSFNGNYAEAGGLE</sequence>
<dbReference type="EMBL" id="KU221504">
    <property type="protein sequence ID" value="AMP41539.1"/>
    <property type="molecule type" value="Genomic_DNA"/>
</dbReference>